<keyword evidence="1" id="KW-0472">Membrane</keyword>
<keyword evidence="1" id="KW-0812">Transmembrane</keyword>
<evidence type="ECO:0000256" key="1">
    <source>
        <dbReference type="SAM" id="Phobius"/>
    </source>
</evidence>
<feature type="transmembrane region" description="Helical" evidence="1">
    <location>
        <begin position="12"/>
        <end position="29"/>
    </location>
</feature>
<organism evidence="2">
    <name type="scientific">Myoviridae sp. ctZhr26</name>
    <dbReference type="NCBI Taxonomy" id="2827694"/>
    <lineage>
        <taxon>Viruses</taxon>
        <taxon>Duplodnaviria</taxon>
        <taxon>Heunggongvirae</taxon>
        <taxon>Uroviricota</taxon>
        <taxon>Caudoviricetes</taxon>
    </lineage>
</organism>
<proteinExistence type="predicted"/>
<evidence type="ECO:0000313" key="2">
    <source>
        <dbReference type="EMBL" id="DAF59208.1"/>
    </source>
</evidence>
<reference evidence="2" key="1">
    <citation type="journal article" date="2021" name="Proc. Natl. Acad. Sci. U.S.A.">
        <title>A Catalog of Tens of Thousands of Viruses from Human Metagenomes Reveals Hidden Associations with Chronic Diseases.</title>
        <authorList>
            <person name="Tisza M.J."/>
            <person name="Buck C.B."/>
        </authorList>
    </citation>
    <scope>NUCLEOTIDE SEQUENCE</scope>
    <source>
        <strain evidence="2">CtZhr26</strain>
    </source>
</reference>
<keyword evidence="1" id="KW-1133">Transmembrane helix</keyword>
<name>A0A8S5T7W3_9CAUD</name>
<sequence>MYRCKTMLVQSVQLVQFVKIIVFKGIIFIK</sequence>
<dbReference type="EMBL" id="BK032765">
    <property type="protein sequence ID" value="DAF59208.1"/>
    <property type="molecule type" value="Genomic_DNA"/>
</dbReference>
<protein>
    <submittedName>
        <fullName evidence="2">Uncharacterized protein</fullName>
    </submittedName>
</protein>
<accession>A0A8S5T7W3</accession>